<dbReference type="Proteomes" id="UP001501243">
    <property type="component" value="Unassembled WGS sequence"/>
</dbReference>
<gene>
    <name evidence="1" type="ORF">GCM10023172_29920</name>
</gene>
<sequence>MPSDELDFLEKQLAANELLSSTYGEETRHTHEDVLAVLPVATEQLMQYTSCQTSRRWIDWRVTKPKARRN</sequence>
<dbReference type="EMBL" id="BAABGQ010000007">
    <property type="protein sequence ID" value="GAA4504086.1"/>
    <property type="molecule type" value="Genomic_DNA"/>
</dbReference>
<comment type="caution">
    <text evidence="1">The sequence shown here is derived from an EMBL/GenBank/DDBJ whole genome shotgun (WGS) entry which is preliminary data.</text>
</comment>
<accession>A0ABP8QKD3</accession>
<keyword evidence="2" id="KW-1185">Reference proteome</keyword>
<reference evidence="2" key="1">
    <citation type="journal article" date="2019" name="Int. J. Syst. Evol. Microbiol.">
        <title>The Global Catalogue of Microorganisms (GCM) 10K type strain sequencing project: providing services to taxonomists for standard genome sequencing and annotation.</title>
        <authorList>
            <consortium name="The Broad Institute Genomics Platform"/>
            <consortium name="The Broad Institute Genome Sequencing Center for Infectious Disease"/>
            <person name="Wu L."/>
            <person name="Ma J."/>
        </authorList>
    </citation>
    <scope>NUCLEOTIDE SEQUENCE [LARGE SCALE GENOMIC DNA]</scope>
    <source>
        <strain evidence="2">JCM 17841</strain>
    </source>
</reference>
<organism evidence="1 2">
    <name type="scientific">Hymenobacter ginsengisoli</name>
    <dbReference type="NCBI Taxonomy" id="1051626"/>
    <lineage>
        <taxon>Bacteria</taxon>
        <taxon>Pseudomonadati</taxon>
        <taxon>Bacteroidota</taxon>
        <taxon>Cytophagia</taxon>
        <taxon>Cytophagales</taxon>
        <taxon>Hymenobacteraceae</taxon>
        <taxon>Hymenobacter</taxon>
    </lineage>
</organism>
<proteinExistence type="predicted"/>
<protein>
    <submittedName>
        <fullName evidence="1">Uncharacterized protein</fullName>
    </submittedName>
</protein>
<evidence type="ECO:0000313" key="2">
    <source>
        <dbReference type="Proteomes" id="UP001501243"/>
    </source>
</evidence>
<name>A0ABP8QKD3_9BACT</name>
<evidence type="ECO:0000313" key="1">
    <source>
        <dbReference type="EMBL" id="GAA4504086.1"/>
    </source>
</evidence>